<evidence type="ECO:0000259" key="4">
    <source>
        <dbReference type="PROSITE" id="PS50102"/>
    </source>
</evidence>
<dbReference type="Proteomes" id="UP000623129">
    <property type="component" value="Unassembled WGS sequence"/>
</dbReference>
<feature type="region of interest" description="Disordered" evidence="3">
    <location>
        <begin position="266"/>
        <end position="290"/>
    </location>
</feature>
<dbReference type="GO" id="GO:0005634">
    <property type="term" value="C:nucleus"/>
    <property type="evidence" value="ECO:0007669"/>
    <property type="project" value="TreeGrafter"/>
</dbReference>
<dbReference type="InterPro" id="IPR012677">
    <property type="entry name" value="Nucleotide-bd_a/b_plait_sf"/>
</dbReference>
<gene>
    <name evidence="5" type="ORF">FCM35_KLT05322</name>
</gene>
<dbReference type="InterPro" id="IPR035979">
    <property type="entry name" value="RBD_domain_sf"/>
</dbReference>
<dbReference type="PANTHER" id="PTHR19965:SF35">
    <property type="entry name" value="RNA ANNEALING PROTEIN YRA1"/>
    <property type="match status" value="1"/>
</dbReference>
<sequence>MQELCYSIRASVPLHFSPLSLLNWKEREMANSLDMSLDDLIRQSRKPPSSAASPGGRVGGRRDTAGGSSDLRGASGPARLIPKWRTDRLSPYSQFQKAPDTLWEHDLYTEEEMGDMVGPVVAAAPVAERSLAIELGTKLLVSNLDYGVSNEDIQELFSEVGGIRRYSINYDKSGRSKGTAEVVFARYADALAAVKRYDGVLLDEKPMKIEIVGTHFPAPPPLVPHVVAPLPFAGGFGNLNANASTSGGSLSGGGGFGAGVRGRGGGGGGNFRGGRGGGASKGKRKEQVLVSADDLDADLEKYRASGRYAS</sequence>
<dbReference type="InterPro" id="IPR051229">
    <property type="entry name" value="ALYREF_mRNA_export"/>
</dbReference>
<feature type="compositionally biased region" description="Gly residues" evidence="3">
    <location>
        <begin position="266"/>
        <end position="280"/>
    </location>
</feature>
<dbReference type="Pfam" id="PF00076">
    <property type="entry name" value="RRM_1"/>
    <property type="match status" value="1"/>
</dbReference>
<reference evidence="5" key="1">
    <citation type="submission" date="2020-01" db="EMBL/GenBank/DDBJ databases">
        <title>Genome sequence of Kobresia littledalei, the first chromosome-level genome in the family Cyperaceae.</title>
        <authorList>
            <person name="Qu G."/>
        </authorList>
    </citation>
    <scope>NUCLEOTIDE SEQUENCE</scope>
    <source>
        <strain evidence="5">C.B.Clarke</strain>
        <tissue evidence="5">Leaf</tissue>
    </source>
</reference>
<comment type="caution">
    <text evidence="5">The sequence shown here is derived from an EMBL/GenBank/DDBJ whole genome shotgun (WGS) entry which is preliminary data.</text>
</comment>
<dbReference type="PROSITE" id="PS50102">
    <property type="entry name" value="RRM"/>
    <property type="match status" value="1"/>
</dbReference>
<dbReference type="SMART" id="SM00360">
    <property type="entry name" value="RRM"/>
    <property type="match status" value="1"/>
</dbReference>
<dbReference type="SMART" id="SM01218">
    <property type="entry name" value="FoP_duplication"/>
    <property type="match status" value="1"/>
</dbReference>
<feature type="domain" description="RRM" evidence="4">
    <location>
        <begin position="137"/>
        <end position="214"/>
    </location>
</feature>
<dbReference type="Gene3D" id="3.30.70.330">
    <property type="match status" value="1"/>
</dbReference>
<dbReference type="InterPro" id="IPR000504">
    <property type="entry name" value="RRM_dom"/>
</dbReference>
<evidence type="ECO:0000313" key="5">
    <source>
        <dbReference type="EMBL" id="KAF3329991.1"/>
    </source>
</evidence>
<dbReference type="PANTHER" id="PTHR19965">
    <property type="entry name" value="RNA AND EXPORT FACTOR BINDING PROTEIN"/>
    <property type="match status" value="1"/>
</dbReference>
<dbReference type="OrthoDB" id="1049195at2759"/>
<dbReference type="InterPro" id="IPR025715">
    <property type="entry name" value="FoP_C"/>
</dbReference>
<dbReference type="Pfam" id="PF13865">
    <property type="entry name" value="FoP_duplication"/>
    <property type="match status" value="1"/>
</dbReference>
<dbReference type="CDD" id="cd12680">
    <property type="entry name" value="RRM_THOC4"/>
    <property type="match status" value="1"/>
</dbReference>
<evidence type="ECO:0000256" key="3">
    <source>
        <dbReference type="SAM" id="MobiDB-lite"/>
    </source>
</evidence>
<organism evidence="5 6">
    <name type="scientific">Carex littledalei</name>
    <dbReference type="NCBI Taxonomy" id="544730"/>
    <lineage>
        <taxon>Eukaryota</taxon>
        <taxon>Viridiplantae</taxon>
        <taxon>Streptophyta</taxon>
        <taxon>Embryophyta</taxon>
        <taxon>Tracheophyta</taxon>
        <taxon>Spermatophyta</taxon>
        <taxon>Magnoliopsida</taxon>
        <taxon>Liliopsida</taxon>
        <taxon>Poales</taxon>
        <taxon>Cyperaceae</taxon>
        <taxon>Cyperoideae</taxon>
        <taxon>Cariceae</taxon>
        <taxon>Carex</taxon>
        <taxon>Carex subgen. Euthyceras</taxon>
    </lineage>
</organism>
<dbReference type="SUPFAM" id="SSF54928">
    <property type="entry name" value="RNA-binding domain, RBD"/>
    <property type="match status" value="1"/>
</dbReference>
<dbReference type="EMBL" id="SWLB01000014">
    <property type="protein sequence ID" value="KAF3329991.1"/>
    <property type="molecule type" value="Genomic_DNA"/>
</dbReference>
<evidence type="ECO:0000313" key="6">
    <source>
        <dbReference type="Proteomes" id="UP000623129"/>
    </source>
</evidence>
<dbReference type="AlphaFoldDB" id="A0A833R4W6"/>
<evidence type="ECO:0000256" key="1">
    <source>
        <dbReference type="ARBA" id="ARBA00022884"/>
    </source>
</evidence>
<feature type="region of interest" description="Disordered" evidence="3">
    <location>
        <begin position="43"/>
        <end position="78"/>
    </location>
</feature>
<protein>
    <submittedName>
        <fullName evidence="5">THO complex subunit 4A-like isoform X1</fullName>
    </submittedName>
</protein>
<keyword evidence="6" id="KW-1185">Reference proteome</keyword>
<proteinExistence type="predicted"/>
<keyword evidence="1 2" id="KW-0694">RNA-binding</keyword>
<dbReference type="GO" id="GO:0003729">
    <property type="term" value="F:mRNA binding"/>
    <property type="evidence" value="ECO:0007669"/>
    <property type="project" value="TreeGrafter"/>
</dbReference>
<dbReference type="GO" id="GO:0006406">
    <property type="term" value="P:mRNA export from nucleus"/>
    <property type="evidence" value="ECO:0007669"/>
    <property type="project" value="TreeGrafter"/>
</dbReference>
<accession>A0A833R4W6</accession>
<name>A0A833R4W6_9POAL</name>
<evidence type="ECO:0000256" key="2">
    <source>
        <dbReference type="PROSITE-ProRule" id="PRU00176"/>
    </source>
</evidence>